<evidence type="ECO:0000256" key="2">
    <source>
        <dbReference type="ARBA" id="ARBA00022448"/>
    </source>
</evidence>
<comment type="caution">
    <text evidence="10">The sequence shown here is derived from an EMBL/GenBank/DDBJ whole genome shotgun (WGS) entry which is preliminary data.</text>
</comment>
<gene>
    <name evidence="9 10" type="primary">tatA</name>
    <name evidence="10" type="ORF">FNW02_03315</name>
</gene>
<evidence type="ECO:0000256" key="1">
    <source>
        <dbReference type="ARBA" id="ARBA00004162"/>
    </source>
</evidence>
<dbReference type="EMBL" id="VJXY01000002">
    <property type="protein sequence ID" value="MBD6614905.1"/>
    <property type="molecule type" value="Genomic_DNA"/>
</dbReference>
<evidence type="ECO:0000256" key="7">
    <source>
        <dbReference type="ARBA" id="ARBA00023010"/>
    </source>
</evidence>
<dbReference type="InterPro" id="IPR003369">
    <property type="entry name" value="TatA/B/E"/>
</dbReference>
<keyword evidence="7 9" id="KW-0811">Translocation</keyword>
<proteinExistence type="inferred from homology"/>
<dbReference type="Pfam" id="PF02416">
    <property type="entry name" value="TatA_B_E"/>
    <property type="match status" value="1"/>
</dbReference>
<comment type="similarity">
    <text evidence="9">Belongs to the TatA/E family.</text>
</comment>
<dbReference type="HAMAP" id="MF_00236">
    <property type="entry name" value="TatA_E"/>
    <property type="match status" value="1"/>
</dbReference>
<dbReference type="Gene3D" id="1.20.5.3310">
    <property type="match status" value="1"/>
</dbReference>
<evidence type="ECO:0000256" key="4">
    <source>
        <dbReference type="ARBA" id="ARBA00022692"/>
    </source>
</evidence>
<keyword evidence="2 9" id="KW-0813">Transport</keyword>
<dbReference type="GO" id="GO:0033281">
    <property type="term" value="C:TAT protein transport complex"/>
    <property type="evidence" value="ECO:0007669"/>
    <property type="project" value="UniProtKB-UniRule"/>
</dbReference>
<dbReference type="NCBIfam" id="NF011430">
    <property type="entry name" value="PRK14861.1"/>
    <property type="match status" value="1"/>
</dbReference>
<dbReference type="PANTHER" id="PTHR42982">
    <property type="entry name" value="SEC-INDEPENDENT PROTEIN TRANSLOCASE PROTEIN TATA"/>
    <property type="match status" value="1"/>
</dbReference>
<evidence type="ECO:0000313" key="11">
    <source>
        <dbReference type="Proteomes" id="UP001165986"/>
    </source>
</evidence>
<accession>A0AA40STX2</accession>
<keyword evidence="6 9" id="KW-1133">Transmembrane helix</keyword>
<organism evidence="10 11">
    <name type="scientific">Komarekiella delphini-convector SJRDD-AB1</name>
    <dbReference type="NCBI Taxonomy" id="2593771"/>
    <lineage>
        <taxon>Bacteria</taxon>
        <taxon>Bacillati</taxon>
        <taxon>Cyanobacteriota</taxon>
        <taxon>Cyanophyceae</taxon>
        <taxon>Nostocales</taxon>
        <taxon>Nostocaceae</taxon>
        <taxon>Komarekiella</taxon>
        <taxon>Komarekiella delphini-convector</taxon>
    </lineage>
</organism>
<dbReference type="GO" id="GO:0008320">
    <property type="term" value="F:protein transmembrane transporter activity"/>
    <property type="evidence" value="ECO:0007669"/>
    <property type="project" value="UniProtKB-UniRule"/>
</dbReference>
<dbReference type="NCBIfam" id="TIGR01411">
    <property type="entry name" value="tatAE"/>
    <property type="match status" value="1"/>
</dbReference>
<dbReference type="InterPro" id="IPR006312">
    <property type="entry name" value="TatA/E"/>
</dbReference>
<dbReference type="AlphaFoldDB" id="A0AA40STX2"/>
<keyword evidence="5 9" id="KW-0653">Protein transport</keyword>
<sequence length="55" mass="5970">MFGLGWPEIGVIAMVAILIFGPKKIPELGNAMGKTLRSFREGMKTSGDDTNSEQE</sequence>
<keyword evidence="4 9" id="KW-0812">Transmembrane</keyword>
<reference evidence="10" key="1">
    <citation type="submission" date="2019-07" db="EMBL/GenBank/DDBJ databases">
        <title>Toxilogical consequences of a new and cryptic species of cyanobacteria (Komarekiella delphini-convector) recovered from the epidermis of a bottlenose dolphin and 1500 ft. in the air.</title>
        <authorList>
            <person name="Brown A.O."/>
            <person name="Dvorak P."/>
            <person name="Villanueva C.D."/>
            <person name="Foss A.J."/>
            <person name="Garvey A.D."/>
            <person name="Gibson Q.A."/>
            <person name="Johansen J.R."/>
            <person name="Casamatta D.A."/>
        </authorList>
    </citation>
    <scope>NUCLEOTIDE SEQUENCE</scope>
    <source>
        <strain evidence="10">SJRDD-AB1</strain>
    </source>
</reference>
<dbReference type="RefSeq" id="WP_191756277.1">
    <property type="nucleotide sequence ID" value="NZ_VJXY01000002.1"/>
</dbReference>
<dbReference type="GO" id="GO:0043953">
    <property type="term" value="P:protein transport by the Tat complex"/>
    <property type="evidence" value="ECO:0007669"/>
    <property type="project" value="UniProtKB-UniRule"/>
</dbReference>
<keyword evidence="11" id="KW-1185">Reference proteome</keyword>
<evidence type="ECO:0000313" key="10">
    <source>
        <dbReference type="EMBL" id="MBD6614905.1"/>
    </source>
</evidence>
<protein>
    <recommendedName>
        <fullName evidence="9">Sec-independent protein translocase protein TatA</fullName>
    </recommendedName>
</protein>
<dbReference type="PANTHER" id="PTHR42982:SF1">
    <property type="entry name" value="SEC-INDEPENDENT PROTEIN TRANSLOCASE PROTEIN TATA"/>
    <property type="match status" value="1"/>
</dbReference>
<evidence type="ECO:0000256" key="9">
    <source>
        <dbReference type="HAMAP-Rule" id="MF_00236"/>
    </source>
</evidence>
<feature type="transmembrane region" description="Helical" evidence="9">
    <location>
        <begin position="6"/>
        <end position="22"/>
    </location>
</feature>
<evidence type="ECO:0000256" key="8">
    <source>
        <dbReference type="ARBA" id="ARBA00023136"/>
    </source>
</evidence>
<comment type="subunit">
    <text evidence="9">Forms a complex with TatC.</text>
</comment>
<evidence type="ECO:0000256" key="6">
    <source>
        <dbReference type="ARBA" id="ARBA00022989"/>
    </source>
</evidence>
<comment type="function">
    <text evidence="9">Part of the twin-arginine translocation (Tat) system that transports large folded proteins containing a characteristic twin-arginine motif in their signal peptide across membranes. TatA could form the protein-conducting channel of the Tat system.</text>
</comment>
<comment type="subcellular location">
    <subcellularLocation>
        <location evidence="1 9">Cell membrane</location>
        <topology evidence="1 9">Single-pass membrane protein</topology>
    </subcellularLocation>
</comment>
<evidence type="ECO:0000256" key="5">
    <source>
        <dbReference type="ARBA" id="ARBA00022927"/>
    </source>
</evidence>
<keyword evidence="8 9" id="KW-0472">Membrane</keyword>
<dbReference type="PRINTS" id="PR01506">
    <property type="entry name" value="TATBPROTEIN"/>
</dbReference>
<dbReference type="Proteomes" id="UP001165986">
    <property type="component" value="Unassembled WGS sequence"/>
</dbReference>
<evidence type="ECO:0000256" key="3">
    <source>
        <dbReference type="ARBA" id="ARBA00022475"/>
    </source>
</evidence>
<keyword evidence="3 9" id="KW-1003">Cell membrane</keyword>
<name>A0AA40STX2_9NOST</name>